<dbReference type="InterPro" id="IPR008266">
    <property type="entry name" value="Tyr_kinase_AS"/>
</dbReference>
<evidence type="ECO:0008006" key="3">
    <source>
        <dbReference type="Google" id="ProtNLM"/>
    </source>
</evidence>
<dbReference type="SUPFAM" id="SSF56112">
    <property type="entry name" value="Protein kinase-like (PK-like)"/>
    <property type="match status" value="1"/>
</dbReference>
<dbReference type="Proteomes" id="UP000469346">
    <property type="component" value="Unassembled WGS sequence"/>
</dbReference>
<dbReference type="PROSITE" id="PS00109">
    <property type="entry name" value="PROTEIN_KINASE_TYR"/>
    <property type="match status" value="1"/>
</dbReference>
<evidence type="ECO:0000313" key="2">
    <source>
        <dbReference type="Proteomes" id="UP000469346"/>
    </source>
</evidence>
<gene>
    <name evidence="1" type="ORF">G3N55_11085</name>
</gene>
<organism evidence="1 2">
    <name type="scientific">Dissulfurirhabdus thermomarina</name>
    <dbReference type="NCBI Taxonomy" id="1765737"/>
    <lineage>
        <taxon>Bacteria</taxon>
        <taxon>Deltaproteobacteria</taxon>
        <taxon>Dissulfurirhabdaceae</taxon>
        <taxon>Dissulfurirhabdus</taxon>
    </lineage>
</organism>
<accession>A0A6N9TQ33</accession>
<reference evidence="1 2" key="1">
    <citation type="submission" date="2020-02" db="EMBL/GenBank/DDBJ databases">
        <title>Comparative genomics of sulfur disproportionating microorganisms.</title>
        <authorList>
            <person name="Ward L.M."/>
            <person name="Bertran E."/>
            <person name="Johnston D.T."/>
        </authorList>
    </citation>
    <scope>NUCLEOTIDE SEQUENCE [LARGE SCALE GENOMIC DNA]</scope>
    <source>
        <strain evidence="1 2">DSM 100025</strain>
    </source>
</reference>
<dbReference type="InterPro" id="IPR011009">
    <property type="entry name" value="Kinase-like_dom_sf"/>
</dbReference>
<dbReference type="EMBL" id="JAAGRR010000160">
    <property type="protein sequence ID" value="NDY43382.1"/>
    <property type="molecule type" value="Genomic_DNA"/>
</dbReference>
<dbReference type="AlphaFoldDB" id="A0A6N9TQ33"/>
<name>A0A6N9TQ33_DISTH</name>
<sequence>MRTRPADLPGSADLDRLRCGRLPPGWETVPASRDAWVARRRDPPGLFFKAFHPRSGMEVVKALLRGGRARRFVRGTERLRSLGFRVPEVLAWGGGRDGGGWVLTAAVPGEGAFDYWRRRLAGAPAARRRAFLAALAGEVARLHGAGVRHGDLRLDNVLVVPEGEEWRFWWLDNERTGRLLGTFGPWGRRKNLVQMNMAEDPGLTVRDRLYFFRRYAEAAGLRPGEARRLLRAVARWTARRRAATGSRG</sequence>
<comment type="caution">
    <text evidence="1">The sequence shown here is derived from an EMBL/GenBank/DDBJ whole genome shotgun (WGS) entry which is preliminary data.</text>
</comment>
<dbReference type="RefSeq" id="WP_163299527.1">
    <property type="nucleotide sequence ID" value="NZ_JAAGRR010000160.1"/>
</dbReference>
<dbReference type="Pfam" id="PF06293">
    <property type="entry name" value="Kdo"/>
    <property type="match status" value="1"/>
</dbReference>
<evidence type="ECO:0000313" key="1">
    <source>
        <dbReference type="EMBL" id="NDY43382.1"/>
    </source>
</evidence>
<proteinExistence type="predicted"/>
<dbReference type="GO" id="GO:0004672">
    <property type="term" value="F:protein kinase activity"/>
    <property type="evidence" value="ECO:0007669"/>
    <property type="project" value="InterPro"/>
</dbReference>
<protein>
    <recommendedName>
        <fullName evidence="3">Phosphotransferase</fullName>
    </recommendedName>
</protein>
<keyword evidence="2" id="KW-1185">Reference proteome</keyword>